<evidence type="ECO:0000313" key="5">
    <source>
        <dbReference type="EMBL" id="OGY32621.1"/>
    </source>
</evidence>
<dbReference type="AlphaFoldDB" id="A0A1G1WYH9"/>
<dbReference type="Pfam" id="PF00391">
    <property type="entry name" value="PEP-utilizers"/>
    <property type="match status" value="1"/>
</dbReference>
<dbReference type="Gene3D" id="3.50.30.10">
    <property type="entry name" value="Phosphohistidine domain"/>
    <property type="match status" value="1"/>
</dbReference>
<organism evidence="5 6">
    <name type="scientific">Candidatus Woykebacteria bacterium RIFCSPLOWO2_01_FULL_41_12</name>
    <dbReference type="NCBI Taxonomy" id="1802604"/>
    <lineage>
        <taxon>Bacteria</taxon>
        <taxon>Candidatus Woykeibacteriota</taxon>
    </lineage>
</organism>
<evidence type="ECO:0000256" key="3">
    <source>
        <dbReference type="ARBA" id="ARBA00022840"/>
    </source>
</evidence>
<dbReference type="PANTHER" id="PTHR43030:SF1">
    <property type="entry name" value="PHOSPHOENOLPYRUVATE SYNTHASE"/>
    <property type="match status" value="1"/>
</dbReference>
<dbReference type="Proteomes" id="UP000179279">
    <property type="component" value="Unassembled WGS sequence"/>
</dbReference>
<dbReference type="SUPFAM" id="SSF52009">
    <property type="entry name" value="Phosphohistidine domain"/>
    <property type="match status" value="1"/>
</dbReference>
<accession>A0A1G1WYH9</accession>
<dbReference type="GO" id="GO:0008986">
    <property type="term" value="F:pyruvate, water dikinase activity"/>
    <property type="evidence" value="ECO:0007669"/>
    <property type="project" value="InterPro"/>
</dbReference>
<comment type="caution">
    <text evidence="5">The sequence shown here is derived from an EMBL/GenBank/DDBJ whole genome shotgun (WGS) entry which is preliminary data.</text>
</comment>
<gene>
    <name evidence="5" type="ORF">A3A57_03060</name>
</gene>
<evidence type="ECO:0000256" key="1">
    <source>
        <dbReference type="ARBA" id="ARBA00007837"/>
    </source>
</evidence>
<dbReference type="PROSITE" id="PS00370">
    <property type="entry name" value="PEP_ENZYMES_PHOS_SITE"/>
    <property type="match status" value="1"/>
</dbReference>
<reference evidence="5 6" key="1">
    <citation type="journal article" date="2016" name="Nat. Commun.">
        <title>Thousands of microbial genomes shed light on interconnected biogeochemical processes in an aquifer system.</title>
        <authorList>
            <person name="Anantharaman K."/>
            <person name="Brown C.T."/>
            <person name="Hug L.A."/>
            <person name="Sharon I."/>
            <person name="Castelle C.J."/>
            <person name="Probst A.J."/>
            <person name="Thomas B.C."/>
            <person name="Singh A."/>
            <person name="Wilkins M.J."/>
            <person name="Karaoz U."/>
            <person name="Brodie E.L."/>
            <person name="Williams K.H."/>
            <person name="Hubbard S.S."/>
            <person name="Banfield J.F."/>
        </authorList>
    </citation>
    <scope>NUCLEOTIDE SEQUENCE [LARGE SCALE GENOMIC DNA]</scope>
</reference>
<sequence>MAGYFGSAWPKTVLIYTGQNVVWRNRWSDLYNLGQKLISFFSKKGQEKKYWADWQKETKKLERGFEEVEKADLRKLSDKDLISLFNKFVEVYKSWWKYGWASTPIALQAERLLTKQGLNEKDFNYLLAPPQKSFAAEIEEDLANIGAVAKKEGLRSSRTREKIKHHTSNYFWKRNNYLETTVLTEKEIKLEIKQLLKTPQVKVMNTPAVSLESLKEETKSLANLLSNFAYYKDYRKKYQMIAGYYLDKLLMEVGQRAELSIEEMRYVLPIEVGDVLEKKISKKEIKNRQDSCLIIYGRKVEVYTGSKAKEKETEIFGRANFTNLSEIRGWGASLGLVQGKARVIMDPKDARLIKKGEILITAMTSPDFIIAMKKSAAVVTDWGGITSHAAIVSRELGIPCIVGTNITTKVFKDGDRIEVNAFDGIVRKV</sequence>
<name>A0A1G1WYH9_9BACT</name>
<proteinExistence type="inferred from homology"/>
<dbReference type="InterPro" id="IPR008279">
    <property type="entry name" value="PEP-util_enz_mobile_dom"/>
</dbReference>
<comment type="similarity">
    <text evidence="1">Belongs to the PEP-utilizing enzyme family.</text>
</comment>
<feature type="domain" description="PEP-utilising enzyme mobile" evidence="4">
    <location>
        <begin position="353"/>
        <end position="424"/>
    </location>
</feature>
<dbReference type="EMBL" id="MHDA01000012">
    <property type="protein sequence ID" value="OGY32621.1"/>
    <property type="molecule type" value="Genomic_DNA"/>
</dbReference>
<dbReference type="InterPro" id="IPR018274">
    <property type="entry name" value="PEP_util_AS"/>
</dbReference>
<dbReference type="InterPro" id="IPR036637">
    <property type="entry name" value="Phosphohistidine_dom_sf"/>
</dbReference>
<protein>
    <recommendedName>
        <fullName evidence="4">PEP-utilising enzyme mobile domain-containing protein</fullName>
    </recommendedName>
</protein>
<evidence type="ECO:0000259" key="4">
    <source>
        <dbReference type="Pfam" id="PF00391"/>
    </source>
</evidence>
<evidence type="ECO:0000256" key="2">
    <source>
        <dbReference type="ARBA" id="ARBA00022741"/>
    </source>
</evidence>
<dbReference type="PANTHER" id="PTHR43030">
    <property type="entry name" value="PHOSPHOENOLPYRUVATE SYNTHASE"/>
    <property type="match status" value="1"/>
</dbReference>
<dbReference type="GO" id="GO:0005524">
    <property type="term" value="F:ATP binding"/>
    <property type="evidence" value="ECO:0007669"/>
    <property type="project" value="UniProtKB-KW"/>
</dbReference>
<evidence type="ECO:0000313" key="6">
    <source>
        <dbReference type="Proteomes" id="UP000179279"/>
    </source>
</evidence>
<keyword evidence="2" id="KW-0547">Nucleotide-binding</keyword>
<keyword evidence="3" id="KW-0067">ATP-binding</keyword>
<dbReference type="InterPro" id="IPR006319">
    <property type="entry name" value="PEP_synth"/>
</dbReference>